<organism evidence="2 3">
    <name type="scientific">Cellulomonas edaphi</name>
    <dbReference type="NCBI Taxonomy" id="3053468"/>
    <lineage>
        <taxon>Bacteria</taxon>
        <taxon>Bacillati</taxon>
        <taxon>Actinomycetota</taxon>
        <taxon>Actinomycetes</taxon>
        <taxon>Micrococcales</taxon>
        <taxon>Cellulomonadaceae</taxon>
        <taxon>Cellulomonas</taxon>
    </lineage>
</organism>
<sequence>MLTPVRSAGRLVARLTAVAVLVAGGALVASTPGSAADGPCVSGCGGSSSGSAGGGTIKVTVSGTGVRGGGGSVDVDTTTIAVHPVCWYFEFMTGKAYAEMLADPDRARIEHGLGGFDEIPGWEKHADDDKGHWYGGMCSSEYWPGDTLDGWAEATTAWFADHDTVWVDAGDAPPDPLVTPEMLAEIASSELSIEPGTVAWNPTRRGDAATFVGVDTWVWVEGAPHTLDVTASVYGGAVWARVTATLGGMDVSAEGGTSRHCADGGTPWSSGASTDCSVVFQRSSANQPGLRSTLTAREVWHASWVSSANAAPTALADQTVTTTSEVPVAEIQSLVTSGS</sequence>
<dbReference type="Proteomes" id="UP001321453">
    <property type="component" value="Unassembled WGS sequence"/>
</dbReference>
<evidence type="ECO:0000313" key="2">
    <source>
        <dbReference type="EMBL" id="MDM7831242.1"/>
    </source>
</evidence>
<gene>
    <name evidence="2" type="ORF">QRT05_07840</name>
</gene>
<protein>
    <submittedName>
        <fullName evidence="2">Uncharacterized protein</fullName>
    </submittedName>
</protein>
<dbReference type="EMBL" id="JAUCGR010000002">
    <property type="protein sequence ID" value="MDM7831242.1"/>
    <property type="molecule type" value="Genomic_DNA"/>
</dbReference>
<feature type="chain" id="PRO_5045683622" evidence="1">
    <location>
        <begin position="36"/>
        <end position="339"/>
    </location>
</feature>
<evidence type="ECO:0000313" key="3">
    <source>
        <dbReference type="Proteomes" id="UP001321453"/>
    </source>
</evidence>
<reference evidence="2 3" key="1">
    <citation type="submission" date="2023-06" db="EMBL/GenBank/DDBJ databases">
        <title>Cellulomonas sp. MW9 Whole genome sequence.</title>
        <authorList>
            <person name="Park S."/>
        </authorList>
    </citation>
    <scope>NUCLEOTIDE SEQUENCE [LARGE SCALE GENOMIC DNA]</scope>
    <source>
        <strain evidence="2 3">MW9</strain>
    </source>
</reference>
<accession>A0ABT7S6J6</accession>
<evidence type="ECO:0000256" key="1">
    <source>
        <dbReference type="SAM" id="SignalP"/>
    </source>
</evidence>
<keyword evidence="1" id="KW-0732">Signal</keyword>
<dbReference type="RefSeq" id="WP_289446523.1">
    <property type="nucleotide sequence ID" value="NZ_JAUCGR010000002.1"/>
</dbReference>
<feature type="signal peptide" evidence="1">
    <location>
        <begin position="1"/>
        <end position="35"/>
    </location>
</feature>
<proteinExistence type="predicted"/>
<comment type="caution">
    <text evidence="2">The sequence shown here is derived from an EMBL/GenBank/DDBJ whole genome shotgun (WGS) entry which is preliminary data.</text>
</comment>
<keyword evidence="3" id="KW-1185">Reference proteome</keyword>
<name>A0ABT7S6J6_9CELL</name>